<evidence type="ECO:0000313" key="1">
    <source>
        <dbReference type="EMBL" id="MFC0201839.1"/>
    </source>
</evidence>
<evidence type="ECO:0000313" key="2">
    <source>
        <dbReference type="Proteomes" id="UP001589795"/>
    </source>
</evidence>
<dbReference type="InterPro" id="IPR012337">
    <property type="entry name" value="RNaseH-like_sf"/>
</dbReference>
<accession>A0ABV6CM55</accession>
<name>A0ABV6CM55_9RHOB</name>
<protein>
    <recommendedName>
        <fullName evidence="3">Integrase core domain-containing protein</fullName>
    </recommendedName>
</protein>
<organism evidence="1 2">
    <name type="scientific">Paracoccus rhizosphaerae</name>
    <dbReference type="NCBI Taxonomy" id="1133347"/>
    <lineage>
        <taxon>Bacteria</taxon>
        <taxon>Pseudomonadati</taxon>
        <taxon>Pseudomonadota</taxon>
        <taxon>Alphaproteobacteria</taxon>
        <taxon>Rhodobacterales</taxon>
        <taxon>Paracoccaceae</taxon>
        <taxon>Paracoccus</taxon>
    </lineage>
</organism>
<gene>
    <name evidence="1" type="ORF">ACFFIZ_16375</name>
</gene>
<dbReference type="EMBL" id="JBHLWQ010000150">
    <property type="protein sequence ID" value="MFC0201839.1"/>
    <property type="molecule type" value="Genomic_DNA"/>
</dbReference>
<proteinExistence type="predicted"/>
<comment type="caution">
    <text evidence="1">The sequence shown here is derived from an EMBL/GenBank/DDBJ whole genome shotgun (WGS) entry which is preliminary data.</text>
</comment>
<dbReference type="SUPFAM" id="SSF53098">
    <property type="entry name" value="Ribonuclease H-like"/>
    <property type="match status" value="1"/>
</dbReference>
<keyword evidence="2" id="KW-1185">Reference proteome</keyword>
<sequence>MSLPGSSGLRIDRPGRDWCADITYLPMRHGLLSLVAIRDWFTRKVLARRISNTLK</sequence>
<dbReference type="Proteomes" id="UP001589795">
    <property type="component" value="Unassembled WGS sequence"/>
</dbReference>
<dbReference type="RefSeq" id="WP_378927066.1">
    <property type="nucleotide sequence ID" value="NZ_JBHLWQ010000150.1"/>
</dbReference>
<reference evidence="1 2" key="1">
    <citation type="submission" date="2024-09" db="EMBL/GenBank/DDBJ databases">
        <authorList>
            <person name="Sun Q."/>
            <person name="Mori K."/>
        </authorList>
    </citation>
    <scope>NUCLEOTIDE SEQUENCE [LARGE SCALE GENOMIC DNA]</scope>
    <source>
        <strain evidence="1 2">CCM 7904</strain>
    </source>
</reference>
<evidence type="ECO:0008006" key="3">
    <source>
        <dbReference type="Google" id="ProtNLM"/>
    </source>
</evidence>